<feature type="transmembrane region" description="Helical" evidence="1">
    <location>
        <begin position="182"/>
        <end position="203"/>
    </location>
</feature>
<organism evidence="2 3">
    <name type="scientific">Bacteroides cellulosilyticus</name>
    <dbReference type="NCBI Taxonomy" id="246787"/>
    <lineage>
        <taxon>Bacteria</taxon>
        <taxon>Pseudomonadati</taxon>
        <taxon>Bacteroidota</taxon>
        <taxon>Bacteroidia</taxon>
        <taxon>Bacteroidales</taxon>
        <taxon>Bacteroidaceae</taxon>
        <taxon>Bacteroides</taxon>
    </lineage>
</organism>
<keyword evidence="1" id="KW-0812">Transmembrane</keyword>
<dbReference type="Pfam" id="PF19509">
    <property type="entry name" value="DUF6043"/>
    <property type="match status" value="1"/>
</dbReference>
<keyword evidence="1" id="KW-1133">Transmembrane helix</keyword>
<dbReference type="EMBL" id="VVYV01000005">
    <property type="protein sequence ID" value="KAA5422214.1"/>
    <property type="molecule type" value="Genomic_DNA"/>
</dbReference>
<dbReference type="InterPro" id="IPR046106">
    <property type="entry name" value="DUF6043"/>
</dbReference>
<comment type="caution">
    <text evidence="2">The sequence shown here is derived from an EMBL/GenBank/DDBJ whole genome shotgun (WGS) entry which is preliminary data.</text>
</comment>
<dbReference type="GeneID" id="66305591"/>
<protein>
    <submittedName>
        <fullName evidence="2">Uncharacterized protein</fullName>
    </submittedName>
</protein>
<reference evidence="2 3" key="1">
    <citation type="journal article" date="2019" name="Nat. Med.">
        <title>A library of human gut bacterial isolates paired with longitudinal multiomics data enables mechanistic microbiome research.</title>
        <authorList>
            <person name="Poyet M."/>
            <person name="Groussin M."/>
            <person name="Gibbons S.M."/>
            <person name="Avila-Pacheco J."/>
            <person name="Jiang X."/>
            <person name="Kearney S.M."/>
            <person name="Perrotta A.R."/>
            <person name="Berdy B."/>
            <person name="Zhao S."/>
            <person name="Lieberman T.D."/>
            <person name="Swanson P.K."/>
            <person name="Smith M."/>
            <person name="Roesemann S."/>
            <person name="Alexander J.E."/>
            <person name="Rich S.A."/>
            <person name="Livny J."/>
            <person name="Vlamakis H."/>
            <person name="Clish C."/>
            <person name="Bullock K."/>
            <person name="Deik A."/>
            <person name="Scott J."/>
            <person name="Pierce K.A."/>
            <person name="Xavier R.J."/>
            <person name="Alm E.J."/>
        </authorList>
    </citation>
    <scope>NUCLEOTIDE SEQUENCE [LARGE SCALE GENOMIC DNA]</scope>
    <source>
        <strain evidence="2 3">BIOML-A6</strain>
    </source>
</reference>
<sequence>MINFIEKISDYFKRKDHADMAIHAWKSAHEESYADFCKRMDAVGKGNLSVLMDIYQMMRDCTPSEALMLYNWLSDFMNGKDVQNIADQQWAGRYTDIIAQCITNKRLWIGINVKTGTVELLTSPKSELLMVRSETPIEIWNRLPQETRAYLTGQLDVLIRNSKGCYLMSKLERKMVYQSLTYILRIIILSHAVFVGGLMANLYDYVMEKKETLAYCMYYFVVFDHGLSRMAKLLDCLLNNGEVDNGDMILIKSCVAALVTQSIEMGTESKAGWEDAVETCNPEIWKEVMFALRKVKGRRGNRKVVQSLDDILTGDKVHIKQGIRLFLEENTEDISLAYLLKALVKAGMVKASIRYMTFHRAIEQFSQRHYGHDIPQKRYGEIKDMTLNSPQRGSSYTKAKRIIDRWSEYFINNG</sequence>
<name>A0A125MGX5_9BACE</name>
<dbReference type="RefSeq" id="WP_004323930.1">
    <property type="nucleotide sequence ID" value="NZ_CABMLT010000005.1"/>
</dbReference>
<dbReference type="AlphaFoldDB" id="A0A125MGX5"/>
<gene>
    <name evidence="2" type="ORF">F2Y81_04675</name>
</gene>
<evidence type="ECO:0000256" key="1">
    <source>
        <dbReference type="SAM" id="Phobius"/>
    </source>
</evidence>
<keyword evidence="1" id="KW-0472">Membrane</keyword>
<evidence type="ECO:0000313" key="3">
    <source>
        <dbReference type="Proteomes" id="UP000448877"/>
    </source>
</evidence>
<accession>A0A125MGX5</accession>
<proteinExistence type="predicted"/>
<evidence type="ECO:0000313" key="2">
    <source>
        <dbReference type="EMBL" id="KAA5422214.1"/>
    </source>
</evidence>
<dbReference type="Proteomes" id="UP000448877">
    <property type="component" value="Unassembled WGS sequence"/>
</dbReference>